<keyword evidence="8" id="KW-1133">Transmembrane helix</keyword>
<comment type="caution">
    <text evidence="11">The sequence shown here is derived from an EMBL/GenBank/DDBJ whole genome shotgun (WGS) entry which is preliminary data.</text>
</comment>
<comment type="similarity">
    <text evidence="3 10">Belongs to the ALG6/ALG8 glucosyltransferase family.</text>
</comment>
<keyword evidence="4 10" id="KW-0328">Glycosyltransferase</keyword>
<dbReference type="GO" id="GO:0042283">
    <property type="term" value="F:dolichyl pyrophosphate Glc1Man9GlcNAc2 alpha-1,3-glucosyltransferase activity"/>
    <property type="evidence" value="ECO:0007669"/>
    <property type="project" value="TreeGrafter"/>
</dbReference>
<dbReference type="Proteomes" id="UP000290289">
    <property type="component" value="Chromosome 7"/>
</dbReference>
<dbReference type="UniPathway" id="UPA00378"/>
<sequence length="188" mass="20652">MCIVPSTLLSPASFTSLCVIVDHLHFQDNGFLLRILLISLLCLEEGNDLIAIVDHLHFQDNGFLLGILLISLLCLEEGNDLIGGLVLSVLLYFKHLFAVVAPALLLRIGEDLEEEALHPLSSCDNLYPGPDCLVSLKLGAIHCHQGIAPIRLFAVQSLDNARHYFLLSIVSCDSLFPLLHDALQGWYG</sequence>
<evidence type="ECO:0000256" key="6">
    <source>
        <dbReference type="ARBA" id="ARBA00022692"/>
    </source>
</evidence>
<evidence type="ECO:0000256" key="7">
    <source>
        <dbReference type="ARBA" id="ARBA00022824"/>
    </source>
</evidence>
<organism evidence="11 12">
    <name type="scientific">Malus domestica</name>
    <name type="common">Apple</name>
    <name type="synonym">Pyrus malus</name>
    <dbReference type="NCBI Taxonomy" id="3750"/>
    <lineage>
        <taxon>Eukaryota</taxon>
        <taxon>Viridiplantae</taxon>
        <taxon>Streptophyta</taxon>
        <taxon>Embryophyta</taxon>
        <taxon>Tracheophyta</taxon>
        <taxon>Spermatophyta</taxon>
        <taxon>Magnoliopsida</taxon>
        <taxon>eudicotyledons</taxon>
        <taxon>Gunneridae</taxon>
        <taxon>Pentapetalae</taxon>
        <taxon>rosids</taxon>
        <taxon>fabids</taxon>
        <taxon>Rosales</taxon>
        <taxon>Rosaceae</taxon>
        <taxon>Amygdaloideae</taxon>
        <taxon>Maleae</taxon>
        <taxon>Malus</taxon>
    </lineage>
</organism>
<accession>A0A498JBU9</accession>
<dbReference type="GO" id="GO:0006487">
    <property type="term" value="P:protein N-linked glycosylation"/>
    <property type="evidence" value="ECO:0007669"/>
    <property type="project" value="TreeGrafter"/>
</dbReference>
<evidence type="ECO:0000256" key="5">
    <source>
        <dbReference type="ARBA" id="ARBA00022679"/>
    </source>
</evidence>
<reference evidence="11 12" key="1">
    <citation type="submission" date="2018-10" db="EMBL/GenBank/DDBJ databases">
        <title>A high-quality apple genome assembly.</title>
        <authorList>
            <person name="Hu J."/>
        </authorList>
    </citation>
    <scope>NUCLEOTIDE SEQUENCE [LARGE SCALE GENOMIC DNA]</scope>
    <source>
        <strain evidence="12">cv. HFTH1</strain>
        <tissue evidence="11">Young leaf</tissue>
    </source>
</reference>
<keyword evidence="6" id="KW-0812">Transmembrane</keyword>
<keyword evidence="7 10" id="KW-0256">Endoplasmic reticulum</keyword>
<dbReference type="AlphaFoldDB" id="A0A498JBU9"/>
<comment type="subcellular location">
    <subcellularLocation>
        <location evidence="1 10">Endoplasmic reticulum membrane</location>
        <topology evidence="1 10">Multi-pass membrane protein</topology>
    </subcellularLocation>
</comment>
<comment type="pathway">
    <text evidence="2 10">Protein modification; protein glycosylation.</text>
</comment>
<keyword evidence="5 10" id="KW-0808">Transferase</keyword>
<evidence type="ECO:0000256" key="4">
    <source>
        <dbReference type="ARBA" id="ARBA00022676"/>
    </source>
</evidence>
<evidence type="ECO:0000313" key="11">
    <source>
        <dbReference type="EMBL" id="RXH93279.1"/>
    </source>
</evidence>
<dbReference type="PANTHER" id="PTHR12413:SF2">
    <property type="entry name" value="DOLICHYL PYROPHOSPHATE GLC1MAN9GLCNAC2 ALPHA-1,3-GLUCOSYLTRANSFERASE-RELATED"/>
    <property type="match status" value="1"/>
</dbReference>
<gene>
    <name evidence="11" type="ORF">DVH24_013855</name>
</gene>
<proteinExistence type="inferred from homology"/>
<evidence type="ECO:0000313" key="12">
    <source>
        <dbReference type="Proteomes" id="UP000290289"/>
    </source>
</evidence>
<dbReference type="PANTHER" id="PTHR12413">
    <property type="entry name" value="DOLICHYL GLYCOSYLTRANSFERASE"/>
    <property type="match status" value="1"/>
</dbReference>
<name>A0A498JBU9_MALDO</name>
<keyword evidence="9" id="KW-0472">Membrane</keyword>
<evidence type="ECO:0000256" key="9">
    <source>
        <dbReference type="ARBA" id="ARBA00023136"/>
    </source>
</evidence>
<evidence type="ECO:0000256" key="2">
    <source>
        <dbReference type="ARBA" id="ARBA00004922"/>
    </source>
</evidence>
<evidence type="ECO:0000256" key="3">
    <source>
        <dbReference type="ARBA" id="ARBA00008715"/>
    </source>
</evidence>
<dbReference type="STRING" id="3750.A0A498JBU9"/>
<dbReference type="InterPro" id="IPR004856">
    <property type="entry name" value="Glyco_trans_ALG6/ALG8"/>
</dbReference>
<dbReference type="EC" id="2.4.1.-" evidence="10"/>
<dbReference type="EMBL" id="RDQH01000333">
    <property type="protein sequence ID" value="RXH93279.1"/>
    <property type="molecule type" value="Genomic_DNA"/>
</dbReference>
<dbReference type="Pfam" id="PF03155">
    <property type="entry name" value="Alg6_Alg8"/>
    <property type="match status" value="1"/>
</dbReference>
<keyword evidence="12" id="KW-1185">Reference proteome</keyword>
<evidence type="ECO:0000256" key="10">
    <source>
        <dbReference type="RuleBase" id="RU363110"/>
    </source>
</evidence>
<evidence type="ECO:0000256" key="8">
    <source>
        <dbReference type="ARBA" id="ARBA00022989"/>
    </source>
</evidence>
<dbReference type="GO" id="GO:0005789">
    <property type="term" value="C:endoplasmic reticulum membrane"/>
    <property type="evidence" value="ECO:0007669"/>
    <property type="project" value="UniProtKB-SubCell"/>
</dbReference>
<evidence type="ECO:0000256" key="1">
    <source>
        <dbReference type="ARBA" id="ARBA00004477"/>
    </source>
</evidence>
<protein>
    <recommendedName>
        <fullName evidence="10">Alpha-1,3-glucosyltransferase</fullName>
        <ecNumber evidence="10">2.4.1.-</ecNumber>
    </recommendedName>
</protein>